<dbReference type="Proteomes" id="UP000696573">
    <property type="component" value="Unassembled WGS sequence"/>
</dbReference>
<organism evidence="2 3">
    <name type="scientific">Clonostachys rhizophaga</name>
    <dbReference type="NCBI Taxonomy" id="160324"/>
    <lineage>
        <taxon>Eukaryota</taxon>
        <taxon>Fungi</taxon>
        <taxon>Dikarya</taxon>
        <taxon>Ascomycota</taxon>
        <taxon>Pezizomycotina</taxon>
        <taxon>Sordariomycetes</taxon>
        <taxon>Hypocreomycetidae</taxon>
        <taxon>Hypocreales</taxon>
        <taxon>Bionectriaceae</taxon>
        <taxon>Clonostachys</taxon>
    </lineage>
</organism>
<keyword evidence="1" id="KW-0812">Transmembrane</keyword>
<keyword evidence="3" id="KW-1185">Reference proteome</keyword>
<sequence>MTRMEWKERYDADAEPYATPEIIKKWYADGGVHSVTWGDGVQDLYQNKTPSQPETSNQRLSVGAIAGISIGTVAGIIALIISIFLFIRKYQRKQTEKHHELETRLDRSLSTWTSATTTLQPVEMYSAPPELGGDTQRIAMRDSLQVPGQIPADRRTELHGDERLEMVG</sequence>
<accession>A0A9N9YH14</accession>
<dbReference type="AlphaFoldDB" id="A0A9N9YH14"/>
<evidence type="ECO:0000313" key="2">
    <source>
        <dbReference type="EMBL" id="CAH0017151.1"/>
    </source>
</evidence>
<evidence type="ECO:0000256" key="1">
    <source>
        <dbReference type="SAM" id="Phobius"/>
    </source>
</evidence>
<comment type="caution">
    <text evidence="2">The sequence shown here is derived from an EMBL/GenBank/DDBJ whole genome shotgun (WGS) entry which is preliminary data.</text>
</comment>
<keyword evidence="1" id="KW-0472">Membrane</keyword>
<protein>
    <submittedName>
        <fullName evidence="2">Uncharacterized protein</fullName>
    </submittedName>
</protein>
<gene>
    <name evidence="2" type="ORF">CRHIZ90672A_00014928</name>
</gene>
<reference evidence="2" key="1">
    <citation type="submission" date="2021-10" db="EMBL/GenBank/DDBJ databases">
        <authorList>
            <person name="Piombo E."/>
        </authorList>
    </citation>
    <scope>NUCLEOTIDE SEQUENCE</scope>
</reference>
<evidence type="ECO:0000313" key="3">
    <source>
        <dbReference type="Proteomes" id="UP000696573"/>
    </source>
</evidence>
<proteinExistence type="predicted"/>
<dbReference type="OrthoDB" id="540004at2759"/>
<keyword evidence="1" id="KW-1133">Transmembrane helix</keyword>
<dbReference type="CDD" id="cd12087">
    <property type="entry name" value="TM_EGFR-like"/>
    <property type="match status" value="1"/>
</dbReference>
<dbReference type="EMBL" id="CABFNQ020000492">
    <property type="protein sequence ID" value="CAH0017151.1"/>
    <property type="molecule type" value="Genomic_DNA"/>
</dbReference>
<feature type="transmembrane region" description="Helical" evidence="1">
    <location>
        <begin position="60"/>
        <end position="87"/>
    </location>
</feature>
<name>A0A9N9YH14_9HYPO</name>